<dbReference type="PANTHER" id="PTHR43163:SF6">
    <property type="entry name" value="DIPEPTIDE TRANSPORT SYSTEM PERMEASE PROTEIN DPPB-RELATED"/>
    <property type="match status" value="1"/>
</dbReference>
<dbReference type="OrthoDB" id="9807402at2"/>
<keyword evidence="2 7" id="KW-0813">Transport</keyword>
<evidence type="ECO:0000256" key="6">
    <source>
        <dbReference type="ARBA" id="ARBA00023136"/>
    </source>
</evidence>
<evidence type="ECO:0000256" key="5">
    <source>
        <dbReference type="ARBA" id="ARBA00022989"/>
    </source>
</evidence>
<feature type="transmembrane region" description="Helical" evidence="7">
    <location>
        <begin position="168"/>
        <end position="188"/>
    </location>
</feature>
<feature type="transmembrane region" description="Helical" evidence="7">
    <location>
        <begin position="133"/>
        <end position="156"/>
    </location>
</feature>
<proteinExistence type="inferred from homology"/>
<name>A0A0B5E2P7_9RHOB</name>
<dbReference type="SUPFAM" id="SSF161098">
    <property type="entry name" value="MetI-like"/>
    <property type="match status" value="1"/>
</dbReference>
<evidence type="ECO:0000313" key="9">
    <source>
        <dbReference type="EMBL" id="AJE46712.1"/>
    </source>
</evidence>
<keyword evidence="5 7" id="KW-1133">Transmembrane helix</keyword>
<keyword evidence="10" id="KW-1185">Reference proteome</keyword>
<evidence type="ECO:0000256" key="4">
    <source>
        <dbReference type="ARBA" id="ARBA00022692"/>
    </source>
</evidence>
<dbReference type="InterPro" id="IPR035906">
    <property type="entry name" value="MetI-like_sf"/>
</dbReference>
<dbReference type="STRING" id="1208324.P73_1997"/>
<dbReference type="EMBL" id="CP004393">
    <property type="protein sequence ID" value="AJE46712.1"/>
    <property type="molecule type" value="Genomic_DNA"/>
</dbReference>
<gene>
    <name evidence="9" type="ORF">P73_1997</name>
</gene>
<feature type="transmembrane region" description="Helical" evidence="7">
    <location>
        <begin position="12"/>
        <end position="30"/>
    </location>
</feature>
<keyword evidence="3" id="KW-1003">Cell membrane</keyword>
<dbReference type="AlphaFoldDB" id="A0A0B5E2P7"/>
<comment type="similarity">
    <text evidence="7">Belongs to the binding-protein-dependent transport system permease family.</text>
</comment>
<dbReference type="Proteomes" id="UP000031521">
    <property type="component" value="Chromosome"/>
</dbReference>
<feature type="transmembrane region" description="Helical" evidence="7">
    <location>
        <begin position="272"/>
        <end position="298"/>
    </location>
</feature>
<dbReference type="KEGG" id="cid:P73_1997"/>
<evidence type="ECO:0000313" key="10">
    <source>
        <dbReference type="Proteomes" id="UP000031521"/>
    </source>
</evidence>
<evidence type="ECO:0000256" key="7">
    <source>
        <dbReference type="RuleBase" id="RU363032"/>
    </source>
</evidence>
<sequence length="306" mass="33267">MTDVVQRLLQGCISVFILFTVVFFLIRLVPGDPAVLLAGPTASQETIELIRTQFGFDRPFVEQYALFLQNALHGDFGSSIRTQLPVMREILERLPYTAVLALVGMGVAVLLGVTGGVIAAIRRNSGADVVLTSTAVLAISVPSFWLALLLMNFFAVRLGWLPSYGAGTWRHFVLPAVVIAAAQVGLIMRVTRGSVIEVLSADYIRTARAKGASSARLMIHHALRGAIVPVITVICLQIGILFNGAVVTETVFNWPGIGRFLIDSVLARDYPAIQALVLVFGVIFILINLFSDMLNAVIDPRLRRAR</sequence>
<dbReference type="GO" id="GO:0005886">
    <property type="term" value="C:plasma membrane"/>
    <property type="evidence" value="ECO:0007669"/>
    <property type="project" value="UniProtKB-SubCell"/>
</dbReference>
<reference evidence="9 10" key="1">
    <citation type="journal article" date="2014" name="Int. J. Syst. Evol. Microbiol.">
        <title>Celeribacter indicus sp. nov., a polycyclic aromatic hydrocarbon-degrading bacterium from deep-sea sediment and reclassification of Huaishuia halophila as Celeribacter halophilus comb. nov.</title>
        <authorList>
            <person name="Lai Q."/>
            <person name="Cao J."/>
            <person name="Yuan J."/>
            <person name="Li F."/>
            <person name="Shao Z."/>
        </authorList>
    </citation>
    <scope>NUCLEOTIDE SEQUENCE [LARGE SCALE GENOMIC DNA]</scope>
    <source>
        <strain evidence="9">P73</strain>
    </source>
</reference>
<evidence type="ECO:0000256" key="1">
    <source>
        <dbReference type="ARBA" id="ARBA00004651"/>
    </source>
</evidence>
<feature type="transmembrane region" description="Helical" evidence="7">
    <location>
        <begin position="96"/>
        <end position="121"/>
    </location>
</feature>
<dbReference type="Pfam" id="PF19300">
    <property type="entry name" value="BPD_transp_1_N"/>
    <property type="match status" value="1"/>
</dbReference>
<dbReference type="GO" id="GO:0055085">
    <property type="term" value="P:transmembrane transport"/>
    <property type="evidence" value="ECO:0007669"/>
    <property type="project" value="InterPro"/>
</dbReference>
<comment type="subcellular location">
    <subcellularLocation>
        <location evidence="1 7">Cell membrane</location>
        <topology evidence="1 7">Multi-pass membrane protein</topology>
    </subcellularLocation>
</comment>
<feature type="domain" description="ABC transmembrane type-1" evidence="8">
    <location>
        <begin position="94"/>
        <end position="291"/>
    </location>
</feature>
<dbReference type="InterPro" id="IPR000515">
    <property type="entry name" value="MetI-like"/>
</dbReference>
<organism evidence="9 10">
    <name type="scientific">Celeribacter indicus</name>
    <dbReference type="NCBI Taxonomy" id="1208324"/>
    <lineage>
        <taxon>Bacteria</taxon>
        <taxon>Pseudomonadati</taxon>
        <taxon>Pseudomonadota</taxon>
        <taxon>Alphaproteobacteria</taxon>
        <taxon>Rhodobacterales</taxon>
        <taxon>Roseobacteraceae</taxon>
        <taxon>Celeribacter</taxon>
    </lineage>
</organism>
<dbReference type="CDD" id="cd06261">
    <property type="entry name" value="TM_PBP2"/>
    <property type="match status" value="1"/>
</dbReference>
<dbReference type="Pfam" id="PF00528">
    <property type="entry name" value="BPD_transp_1"/>
    <property type="match status" value="1"/>
</dbReference>
<protein>
    <submittedName>
        <fullName evidence="9">Glutathione ABC transporter permease GsiC</fullName>
    </submittedName>
</protein>
<dbReference type="InterPro" id="IPR045621">
    <property type="entry name" value="BPD_transp_1_N"/>
</dbReference>
<evidence type="ECO:0000259" key="8">
    <source>
        <dbReference type="PROSITE" id="PS50928"/>
    </source>
</evidence>
<keyword evidence="4 7" id="KW-0812">Transmembrane</keyword>
<dbReference type="PROSITE" id="PS50928">
    <property type="entry name" value="ABC_TM1"/>
    <property type="match status" value="1"/>
</dbReference>
<dbReference type="RefSeq" id="WP_043869467.1">
    <property type="nucleotide sequence ID" value="NZ_CP004393.1"/>
</dbReference>
<dbReference type="Gene3D" id="1.10.3720.10">
    <property type="entry name" value="MetI-like"/>
    <property type="match status" value="1"/>
</dbReference>
<keyword evidence="6 7" id="KW-0472">Membrane</keyword>
<dbReference type="HOGENOM" id="CLU_036879_0_2_5"/>
<feature type="transmembrane region" description="Helical" evidence="7">
    <location>
        <begin position="226"/>
        <end position="252"/>
    </location>
</feature>
<evidence type="ECO:0000256" key="2">
    <source>
        <dbReference type="ARBA" id="ARBA00022448"/>
    </source>
</evidence>
<accession>A0A0B5E2P7</accession>
<dbReference type="PANTHER" id="PTHR43163">
    <property type="entry name" value="DIPEPTIDE TRANSPORT SYSTEM PERMEASE PROTEIN DPPB-RELATED"/>
    <property type="match status" value="1"/>
</dbReference>
<evidence type="ECO:0000256" key="3">
    <source>
        <dbReference type="ARBA" id="ARBA00022475"/>
    </source>
</evidence>